<organism evidence="2 3">
    <name type="scientific">Pararhodobacter aggregans</name>
    <dbReference type="NCBI Taxonomy" id="404875"/>
    <lineage>
        <taxon>Bacteria</taxon>
        <taxon>Pseudomonadati</taxon>
        <taxon>Pseudomonadota</taxon>
        <taxon>Alphaproteobacteria</taxon>
        <taxon>Rhodobacterales</taxon>
        <taxon>Paracoccaceae</taxon>
        <taxon>Pararhodobacter</taxon>
    </lineage>
</organism>
<dbReference type="RefSeq" id="WP_107750781.1">
    <property type="nucleotide sequence ID" value="NZ_QBKF01000002.1"/>
</dbReference>
<name>A0A2T7UUI0_9RHOB</name>
<evidence type="ECO:0000256" key="1">
    <source>
        <dbReference type="SAM" id="SignalP"/>
    </source>
</evidence>
<feature type="signal peptide" evidence="1">
    <location>
        <begin position="1"/>
        <end position="16"/>
    </location>
</feature>
<keyword evidence="1" id="KW-0732">Signal</keyword>
<accession>A0A2T7UUI0</accession>
<dbReference type="Proteomes" id="UP000244810">
    <property type="component" value="Unassembled WGS sequence"/>
</dbReference>
<dbReference type="EMBL" id="QDDR01000002">
    <property type="protein sequence ID" value="PVE48332.1"/>
    <property type="molecule type" value="Genomic_DNA"/>
</dbReference>
<reference evidence="2 3" key="1">
    <citation type="journal article" date="2011" name="Syst. Appl. Microbiol.">
        <title>Defluviimonas denitrificans gen. nov., sp. nov., and Pararhodobacter aggregans gen. nov., sp. nov., non-phototrophic Rhodobacteraceae from the biofilter of a marine aquaculture.</title>
        <authorList>
            <person name="Foesel B.U."/>
            <person name="Drake H.L."/>
            <person name="Schramm A."/>
        </authorList>
    </citation>
    <scope>NUCLEOTIDE SEQUENCE [LARGE SCALE GENOMIC DNA]</scope>
    <source>
        <strain evidence="2 3">D1-19</strain>
    </source>
</reference>
<evidence type="ECO:0000313" key="3">
    <source>
        <dbReference type="Proteomes" id="UP000244810"/>
    </source>
</evidence>
<keyword evidence="3" id="KW-1185">Reference proteome</keyword>
<sequence>MRFLIALLLLTHPAVAADPCEDHFRAGLTAYRLVDSRLAEIEVTLYAGLGWVTRRGVLARLEERSARTTACEEVEVVQDRLSRVGRDLGEAQRRFQLAAALCHGINRGRAEGNVERLSDSAAMLNDLENYLRSLARICRGS</sequence>
<gene>
    <name evidence="2" type="ORF">DDE23_04465</name>
</gene>
<evidence type="ECO:0000313" key="2">
    <source>
        <dbReference type="EMBL" id="PVE48332.1"/>
    </source>
</evidence>
<protein>
    <submittedName>
        <fullName evidence="2">Uncharacterized protein</fullName>
    </submittedName>
</protein>
<proteinExistence type="predicted"/>
<dbReference type="OrthoDB" id="7863300at2"/>
<feature type="chain" id="PRO_5015694670" evidence="1">
    <location>
        <begin position="17"/>
        <end position="141"/>
    </location>
</feature>
<comment type="caution">
    <text evidence="2">The sequence shown here is derived from an EMBL/GenBank/DDBJ whole genome shotgun (WGS) entry which is preliminary data.</text>
</comment>
<dbReference type="AlphaFoldDB" id="A0A2T7UUI0"/>